<dbReference type="InterPro" id="IPR017214">
    <property type="entry name" value="UCP037471"/>
</dbReference>
<evidence type="ECO:0000256" key="3">
    <source>
        <dbReference type="ARBA" id="ARBA00022617"/>
    </source>
</evidence>
<feature type="binding site" description="axial binding residue" evidence="12">
    <location>
        <position position="313"/>
    </location>
    <ligand>
        <name>heme b</name>
        <dbReference type="ChEBI" id="CHEBI:60344"/>
        <label>1</label>
    </ligand>
    <ligandPart>
        <name>Fe</name>
        <dbReference type="ChEBI" id="CHEBI:18248"/>
    </ligandPart>
</feature>
<evidence type="ECO:0000256" key="10">
    <source>
        <dbReference type="ARBA" id="ARBA00053871"/>
    </source>
</evidence>
<dbReference type="SMART" id="SM00665">
    <property type="entry name" value="B561"/>
    <property type="match status" value="1"/>
</dbReference>
<keyword evidence="6 15" id="KW-0732">Signal</keyword>
<feature type="region of interest" description="Disordered" evidence="13">
    <location>
        <begin position="377"/>
        <end position="397"/>
    </location>
</feature>
<dbReference type="EMBL" id="JANJYJ010000010">
    <property type="protein sequence ID" value="KAK3184491.1"/>
    <property type="molecule type" value="Genomic_DNA"/>
</dbReference>
<evidence type="ECO:0000313" key="19">
    <source>
        <dbReference type="Proteomes" id="UP001281410"/>
    </source>
</evidence>
<dbReference type="CDD" id="cd08760">
    <property type="entry name" value="Cyt_b561_FRRS1_like"/>
    <property type="match status" value="1"/>
</dbReference>
<keyword evidence="4 14" id="KW-0812">Transmembrane</keyword>
<sequence length="397" mass="43320">MDRVSKSALFCSVLVALFWTSYAQQNCSSLTFNNNKQYTTCSNLAVLSSSIHWNYHASNNTVDLAFRKTGTSSSQWVAWALNPSGKSMVGSQCLVAYQNSSGAIHAYTSPIDSGNPTLQQGDLSFRVPSISATLSGTEMTIYATLELTSDLLSTNQIWQEGPMNGNSPGRHPMTGENAISVGTIDFSTGETTATSGGGNSRLRKRNTHGVLNAVSWGILMPIGAMMARYLKVFKFANPAWFYIHVTCQCSAYIIGVAGWATGIKLGNDNPVTLSDIHRNVGIALFALGTLQVFALLLRPKPDHKYRFYWNIYHHITGYTVIGLSIYNVLKGLSILDPKDDWWWAYVGTLIGLGSLSALLEAVTWFIVIKRKKESREKLPHSMNGANGHGHGHGDGAL</sequence>
<evidence type="ECO:0000256" key="2">
    <source>
        <dbReference type="ARBA" id="ARBA00022448"/>
    </source>
</evidence>
<comment type="cofactor">
    <cofactor evidence="11">
        <name>heme b</name>
        <dbReference type="ChEBI" id="CHEBI:60344"/>
    </cofactor>
    <text evidence="11">Binds 2 heme b groups non-covalently.</text>
</comment>
<protein>
    <recommendedName>
        <fullName evidence="11">Cytochrome b561 and DOMON domain-containing protein</fullName>
    </recommendedName>
</protein>
<keyword evidence="5 12" id="KW-0479">Metal-binding</keyword>
<evidence type="ECO:0000256" key="9">
    <source>
        <dbReference type="ARBA" id="ARBA00023136"/>
    </source>
</evidence>
<dbReference type="PANTHER" id="PTHR23130:SF199">
    <property type="entry name" value="CYTOCHROME B561 AND DOMON DOMAIN-CONTAINING PROTEIN"/>
    <property type="match status" value="1"/>
</dbReference>
<feature type="transmembrane region" description="Helical" evidence="14">
    <location>
        <begin position="309"/>
        <end position="329"/>
    </location>
</feature>
<keyword evidence="9 11" id="KW-0472">Membrane</keyword>
<dbReference type="GO" id="GO:0016020">
    <property type="term" value="C:membrane"/>
    <property type="evidence" value="ECO:0007669"/>
    <property type="project" value="UniProtKB-SubCell"/>
</dbReference>
<dbReference type="Pfam" id="PF04526">
    <property type="entry name" value="DUF568"/>
    <property type="match status" value="1"/>
</dbReference>
<dbReference type="PIRSF" id="PIRSF037471">
    <property type="entry name" value="UCP037471"/>
    <property type="match status" value="1"/>
</dbReference>
<accession>A0AAD9ZLP2</accession>
<feature type="chain" id="PRO_5042258378" description="Cytochrome b561 and DOMON domain-containing protein" evidence="15">
    <location>
        <begin position="24"/>
        <end position="397"/>
    </location>
</feature>
<comment type="subcellular location">
    <subcellularLocation>
        <location evidence="1">Membrane</location>
        <topology evidence="1">Multi-pass membrane protein</topology>
    </subcellularLocation>
</comment>
<dbReference type="AlphaFoldDB" id="A0AAD9ZLP2"/>
<name>A0AAD9ZLP2_9ROSI</name>
<evidence type="ECO:0000256" key="11">
    <source>
        <dbReference type="PIRNR" id="PIRNR037471"/>
    </source>
</evidence>
<dbReference type="PROSITE" id="PS50939">
    <property type="entry name" value="CYTOCHROME_B561"/>
    <property type="match status" value="1"/>
</dbReference>
<keyword evidence="2 11" id="KW-0813">Transport</keyword>
<keyword evidence="8 14" id="KW-1133">Transmembrane helix</keyword>
<gene>
    <name evidence="18" type="ORF">Dsin_031777</name>
</gene>
<feature type="transmembrane region" description="Helical" evidence="14">
    <location>
        <begin position="209"/>
        <end position="227"/>
    </location>
</feature>
<dbReference type="Pfam" id="PF03188">
    <property type="entry name" value="Cytochrom_B561"/>
    <property type="match status" value="1"/>
</dbReference>
<evidence type="ECO:0000313" key="18">
    <source>
        <dbReference type="EMBL" id="KAK3184491.1"/>
    </source>
</evidence>
<evidence type="ECO:0000256" key="7">
    <source>
        <dbReference type="ARBA" id="ARBA00022982"/>
    </source>
</evidence>
<feature type="signal peptide" evidence="15">
    <location>
        <begin position="1"/>
        <end position="23"/>
    </location>
</feature>
<dbReference type="GO" id="GO:0046872">
    <property type="term" value="F:metal ion binding"/>
    <property type="evidence" value="ECO:0007669"/>
    <property type="project" value="UniProtKB-KW"/>
</dbReference>
<dbReference type="Gene3D" id="1.20.120.1770">
    <property type="match status" value="1"/>
</dbReference>
<evidence type="ECO:0000256" key="12">
    <source>
        <dbReference type="PIRSR" id="PIRSR037471-1"/>
    </source>
</evidence>
<keyword evidence="19" id="KW-1185">Reference proteome</keyword>
<comment type="caution">
    <text evidence="18">The sequence shown here is derived from an EMBL/GenBank/DDBJ whole genome shotgun (WGS) entry which is preliminary data.</text>
</comment>
<feature type="transmembrane region" description="Helical" evidence="14">
    <location>
        <begin position="280"/>
        <end position="297"/>
    </location>
</feature>
<feature type="binding site" description="axial binding residue" evidence="12">
    <location>
        <position position="277"/>
    </location>
    <ligand>
        <name>heme b</name>
        <dbReference type="ChEBI" id="CHEBI:60344"/>
        <label>1</label>
    </ligand>
    <ligandPart>
        <name>Fe</name>
        <dbReference type="ChEBI" id="CHEBI:18248"/>
    </ligandPart>
</feature>
<evidence type="ECO:0000256" key="4">
    <source>
        <dbReference type="ARBA" id="ARBA00022692"/>
    </source>
</evidence>
<reference evidence="18" key="1">
    <citation type="journal article" date="2023" name="Plant J.">
        <title>Genome sequences and population genomics provide insights into the demographic history, inbreeding, and mutation load of two 'living fossil' tree species of Dipteronia.</title>
        <authorList>
            <person name="Feng Y."/>
            <person name="Comes H.P."/>
            <person name="Chen J."/>
            <person name="Zhu S."/>
            <person name="Lu R."/>
            <person name="Zhang X."/>
            <person name="Li P."/>
            <person name="Qiu J."/>
            <person name="Olsen K.M."/>
            <person name="Qiu Y."/>
        </authorList>
    </citation>
    <scope>NUCLEOTIDE SEQUENCE</scope>
    <source>
        <strain evidence="18">NBL</strain>
    </source>
</reference>
<dbReference type="Proteomes" id="UP001281410">
    <property type="component" value="Unassembled WGS sequence"/>
</dbReference>
<dbReference type="InterPro" id="IPR006593">
    <property type="entry name" value="Cyt_b561/ferric_Rdtase_TM"/>
</dbReference>
<dbReference type="InterPro" id="IPR045265">
    <property type="entry name" value="AIR12_DOMON"/>
</dbReference>
<proteinExistence type="predicted"/>
<keyword evidence="7 11" id="KW-0249">Electron transport</keyword>
<keyword evidence="12" id="KW-0408">Iron</keyword>
<dbReference type="FunFam" id="1.20.120.1770:FF:000007">
    <property type="entry name" value="Cytochrome b561 and DOMON domain-containing protein"/>
    <property type="match status" value="1"/>
</dbReference>
<dbReference type="PROSITE" id="PS50836">
    <property type="entry name" value="DOMON"/>
    <property type="match status" value="1"/>
</dbReference>
<evidence type="ECO:0000256" key="8">
    <source>
        <dbReference type="ARBA" id="ARBA00022989"/>
    </source>
</evidence>
<evidence type="ECO:0000256" key="15">
    <source>
        <dbReference type="SAM" id="SignalP"/>
    </source>
</evidence>
<feature type="domain" description="Cytochrome b561" evidence="17">
    <location>
        <begin position="175"/>
        <end position="368"/>
    </location>
</feature>
<comment type="function">
    <text evidence="10">May act as a catecholamine-responsive trans-membrane electron transporter.</text>
</comment>
<evidence type="ECO:0000259" key="17">
    <source>
        <dbReference type="PROSITE" id="PS50939"/>
    </source>
</evidence>
<evidence type="ECO:0000256" key="1">
    <source>
        <dbReference type="ARBA" id="ARBA00004141"/>
    </source>
</evidence>
<evidence type="ECO:0000259" key="16">
    <source>
        <dbReference type="PROSITE" id="PS50836"/>
    </source>
</evidence>
<dbReference type="PANTHER" id="PTHR23130">
    <property type="entry name" value="CYTOCHROME B561 AND DOMON DOMAIN-CONTAINING PROTEIN"/>
    <property type="match status" value="1"/>
</dbReference>
<dbReference type="InterPro" id="IPR005018">
    <property type="entry name" value="DOMON_domain"/>
</dbReference>
<evidence type="ECO:0000256" key="14">
    <source>
        <dbReference type="SAM" id="Phobius"/>
    </source>
</evidence>
<evidence type="ECO:0000256" key="13">
    <source>
        <dbReference type="SAM" id="MobiDB-lite"/>
    </source>
</evidence>
<feature type="transmembrane region" description="Helical" evidence="14">
    <location>
        <begin position="341"/>
        <end position="367"/>
    </location>
</feature>
<feature type="binding site" description="axial binding residue" evidence="12">
    <location>
        <position position="208"/>
    </location>
    <ligand>
        <name>heme b</name>
        <dbReference type="ChEBI" id="CHEBI:60344"/>
        <label>1</label>
    </ligand>
    <ligandPart>
        <name>Fe</name>
        <dbReference type="ChEBI" id="CHEBI:18248"/>
    </ligandPart>
</feature>
<keyword evidence="3" id="KW-0349">Heme</keyword>
<organism evidence="18 19">
    <name type="scientific">Dipteronia sinensis</name>
    <dbReference type="NCBI Taxonomy" id="43782"/>
    <lineage>
        <taxon>Eukaryota</taxon>
        <taxon>Viridiplantae</taxon>
        <taxon>Streptophyta</taxon>
        <taxon>Embryophyta</taxon>
        <taxon>Tracheophyta</taxon>
        <taxon>Spermatophyta</taxon>
        <taxon>Magnoliopsida</taxon>
        <taxon>eudicotyledons</taxon>
        <taxon>Gunneridae</taxon>
        <taxon>Pentapetalae</taxon>
        <taxon>rosids</taxon>
        <taxon>malvids</taxon>
        <taxon>Sapindales</taxon>
        <taxon>Sapindaceae</taxon>
        <taxon>Hippocastanoideae</taxon>
        <taxon>Acereae</taxon>
        <taxon>Dipteronia</taxon>
    </lineage>
</organism>
<evidence type="ECO:0000256" key="6">
    <source>
        <dbReference type="ARBA" id="ARBA00022729"/>
    </source>
</evidence>
<feature type="domain" description="DOMON" evidence="16">
    <location>
        <begin position="47"/>
        <end position="161"/>
    </location>
</feature>
<feature type="binding site" description="axial binding residue" evidence="12">
    <location>
        <position position="244"/>
    </location>
    <ligand>
        <name>heme b</name>
        <dbReference type="ChEBI" id="CHEBI:60344"/>
        <label>1</label>
    </ligand>
    <ligandPart>
        <name>Fe</name>
        <dbReference type="ChEBI" id="CHEBI:18248"/>
    </ligandPart>
</feature>
<evidence type="ECO:0000256" key="5">
    <source>
        <dbReference type="ARBA" id="ARBA00022723"/>
    </source>
</evidence>
<dbReference type="CDD" id="cd09629">
    <property type="entry name" value="DOMON_CIL1_like"/>
    <property type="match status" value="1"/>
</dbReference>
<feature type="transmembrane region" description="Helical" evidence="14">
    <location>
        <begin position="239"/>
        <end position="260"/>
    </location>
</feature>